<organism evidence="3 4">
    <name type="scientific">Stutzerimonas nitrititolerans</name>
    <dbReference type="NCBI Taxonomy" id="2482751"/>
    <lineage>
        <taxon>Bacteria</taxon>
        <taxon>Pseudomonadati</taxon>
        <taxon>Pseudomonadota</taxon>
        <taxon>Gammaproteobacteria</taxon>
        <taxon>Pseudomonadales</taxon>
        <taxon>Pseudomonadaceae</taxon>
        <taxon>Stutzerimonas</taxon>
    </lineage>
</organism>
<accession>A0AA42BFP5</accession>
<keyword evidence="1" id="KW-1133">Transmembrane helix</keyword>
<dbReference type="EMBL" id="JAMYBS010000026">
    <property type="protein sequence ID" value="MCO7546459.1"/>
    <property type="molecule type" value="Genomic_DNA"/>
</dbReference>
<protein>
    <submittedName>
        <fullName evidence="3">DUF2388 domain-containing protein</fullName>
    </submittedName>
</protein>
<feature type="chain" id="PRO_5041367796" evidence="2">
    <location>
        <begin position="32"/>
        <end position="136"/>
    </location>
</feature>
<dbReference type="RefSeq" id="WP_253164325.1">
    <property type="nucleotide sequence ID" value="NZ_DALZGY010000019.1"/>
</dbReference>
<sequence>MDDREMMRPGKKYLLISLLLPVLLSANPAHAEGCIGGGCAFGSDNPFIVTAALSALTLYAAVSSFSIITDTSKENDRRYSQLARDDAAYFLASGGERRGAYFEKALRAYRLESRMQKPPLSDLAFAQLVLAFPIQD</sequence>
<evidence type="ECO:0000313" key="4">
    <source>
        <dbReference type="Proteomes" id="UP001165292"/>
    </source>
</evidence>
<gene>
    <name evidence="3" type="ORF">NJF43_17020</name>
</gene>
<keyword evidence="1" id="KW-0472">Membrane</keyword>
<name>A0AA42BFP5_9GAMM</name>
<dbReference type="AlphaFoldDB" id="A0AA42BFP5"/>
<reference evidence="3" key="1">
    <citation type="submission" date="2022-06" db="EMBL/GenBank/DDBJ databases">
        <title>Detection of beta-lactamases in bacteria of animal origin.</title>
        <authorList>
            <person name="Mlynarcik P."/>
            <person name="Zdarska V."/>
            <person name="Chudobova H."/>
            <person name="Prochazkova P."/>
            <person name="Hricova K."/>
            <person name="Mezerova K."/>
            <person name="Bardon J."/>
            <person name="Dolejska M."/>
            <person name="Sukkar I."/>
            <person name="Kolar M."/>
        </authorList>
    </citation>
    <scope>NUCLEOTIDE SEQUENCE</scope>
    <source>
        <strain evidence="3">S 300-3</strain>
    </source>
</reference>
<evidence type="ECO:0000313" key="3">
    <source>
        <dbReference type="EMBL" id="MCO7546459.1"/>
    </source>
</evidence>
<proteinExistence type="predicted"/>
<dbReference type="Proteomes" id="UP001165292">
    <property type="component" value="Unassembled WGS sequence"/>
</dbReference>
<keyword evidence="1" id="KW-0812">Transmembrane</keyword>
<comment type="caution">
    <text evidence="3">The sequence shown here is derived from an EMBL/GenBank/DDBJ whole genome shotgun (WGS) entry which is preliminary data.</text>
</comment>
<dbReference type="InterPro" id="IPR012661">
    <property type="entry name" value="CHP02448"/>
</dbReference>
<keyword evidence="2" id="KW-0732">Signal</keyword>
<feature type="transmembrane region" description="Helical" evidence="1">
    <location>
        <begin position="47"/>
        <end position="68"/>
    </location>
</feature>
<evidence type="ECO:0000256" key="1">
    <source>
        <dbReference type="SAM" id="Phobius"/>
    </source>
</evidence>
<dbReference type="Pfam" id="PF09498">
    <property type="entry name" value="DUF2388"/>
    <property type="match status" value="1"/>
</dbReference>
<feature type="signal peptide" evidence="2">
    <location>
        <begin position="1"/>
        <end position="31"/>
    </location>
</feature>
<evidence type="ECO:0000256" key="2">
    <source>
        <dbReference type="SAM" id="SignalP"/>
    </source>
</evidence>